<reference evidence="1 2" key="1">
    <citation type="submission" date="2020-02" db="EMBL/GenBank/DDBJ databases">
        <authorList>
            <person name="Li G."/>
        </authorList>
    </citation>
    <scope>NUCLEOTIDE SEQUENCE [LARGE SCALE GENOMIC DNA]</scope>
    <source>
        <strain evidence="1 2">DSM 102029</strain>
    </source>
</reference>
<keyword evidence="2" id="KW-1185">Reference proteome</keyword>
<sequence length="79" mass="8261">MICAGCAAAPKPAPVQLPDAPAWLAPVPAPALKVGMDARVALARTYTALALANGRLDQGRQWYGEVQSSFEANSRGRTP</sequence>
<protein>
    <recommendedName>
        <fullName evidence="3">TolC family protein</fullName>
    </recommendedName>
</protein>
<evidence type="ECO:0000313" key="2">
    <source>
        <dbReference type="Proteomes" id="UP000464751"/>
    </source>
</evidence>
<dbReference type="AlphaFoldDB" id="A0A6P1YIX9"/>
<name>A0A6P1YIX9_9HYPH</name>
<evidence type="ECO:0008006" key="3">
    <source>
        <dbReference type="Google" id="ProtNLM"/>
    </source>
</evidence>
<evidence type="ECO:0000313" key="1">
    <source>
        <dbReference type="EMBL" id="QIB32621.1"/>
    </source>
</evidence>
<gene>
    <name evidence="1" type="ORF">G3A50_02065</name>
</gene>
<proteinExistence type="predicted"/>
<dbReference type="KEGG" id="apra:G3A50_02065"/>
<accession>A0A6P1YIX9</accession>
<dbReference type="EMBL" id="CP048630">
    <property type="protein sequence ID" value="QIB32621.1"/>
    <property type="molecule type" value="Genomic_DNA"/>
</dbReference>
<organism evidence="1 2">
    <name type="scientific">Ancylobacter pratisalsi</name>
    <dbReference type="NCBI Taxonomy" id="1745854"/>
    <lineage>
        <taxon>Bacteria</taxon>
        <taxon>Pseudomonadati</taxon>
        <taxon>Pseudomonadota</taxon>
        <taxon>Alphaproteobacteria</taxon>
        <taxon>Hyphomicrobiales</taxon>
        <taxon>Xanthobacteraceae</taxon>
        <taxon>Ancylobacter</taxon>
    </lineage>
</organism>
<dbReference type="Proteomes" id="UP000464751">
    <property type="component" value="Chromosome"/>
</dbReference>